<feature type="compositionally biased region" description="Basic and acidic residues" evidence="1">
    <location>
        <begin position="218"/>
        <end position="227"/>
    </location>
</feature>
<gene>
    <name evidence="2" type="ORF">PMALA_050610</name>
</gene>
<dbReference type="InterPro" id="IPR032675">
    <property type="entry name" value="LRR_dom_sf"/>
</dbReference>
<feature type="region of interest" description="Disordered" evidence="1">
    <location>
        <begin position="214"/>
        <end position="237"/>
    </location>
</feature>
<dbReference type="SUPFAM" id="SSF52047">
    <property type="entry name" value="RNI-like"/>
    <property type="match status" value="1"/>
</dbReference>
<sequence length="346" mass="39552">MNRSDSAHNIILHNTVICSSNPVLNKDDIADFVSIMNNRKEIEKEQNGNANNLNSVKEIQLNSINISNWGLFILIPCILRSRSLVRINLSNNNLTNVRRSYLLPPHPLHFHYISLINLYFFQKDSAKILSKCLNYVPWLTSLNLSNNLIKCEGDEQNIDAYYYSCNDSHMNADQYEMSCTEQKDEKQKYELDLSDNKLGINFLIKLSELIGNNNNDKGNGKNNEKGNGKNSKNNNRNILDLSQNSISSSLFHQHIQTLFNEQTNLTELYLSNICFSRDNIHTPDYGNLTLLALGKCLKKAKNLSVLSFSKNNINNDAFNSFCSFLKNDENKIREIDFSSNHITSLD</sequence>
<protein>
    <recommendedName>
        <fullName evidence="4">Leucine-rich repeat protein</fullName>
    </recommendedName>
</protein>
<proteinExistence type="predicted"/>
<reference evidence="3" key="1">
    <citation type="submission" date="2016-05" db="EMBL/GenBank/DDBJ databases">
        <authorList>
            <person name="Naeem Raeece"/>
        </authorList>
    </citation>
    <scope>NUCLEOTIDE SEQUENCE [LARGE SCALE GENOMIC DNA]</scope>
</reference>
<dbReference type="AlphaFoldDB" id="A0A1A8WVX8"/>
<evidence type="ECO:0000313" key="3">
    <source>
        <dbReference type="Proteomes" id="UP000078597"/>
    </source>
</evidence>
<evidence type="ECO:0008006" key="4">
    <source>
        <dbReference type="Google" id="ProtNLM"/>
    </source>
</evidence>
<evidence type="ECO:0000256" key="1">
    <source>
        <dbReference type="SAM" id="MobiDB-lite"/>
    </source>
</evidence>
<dbReference type="EMBL" id="FLQW01003610">
    <property type="protein sequence ID" value="SBS96026.1"/>
    <property type="molecule type" value="Genomic_DNA"/>
</dbReference>
<name>A0A1A8WVX8_PLAMA</name>
<dbReference type="Gene3D" id="3.80.10.10">
    <property type="entry name" value="Ribonuclease Inhibitor"/>
    <property type="match status" value="2"/>
</dbReference>
<evidence type="ECO:0000313" key="2">
    <source>
        <dbReference type="EMBL" id="SBS96026.1"/>
    </source>
</evidence>
<accession>A0A1A8WVX8</accession>
<feature type="compositionally biased region" description="Low complexity" evidence="1">
    <location>
        <begin position="228"/>
        <end position="237"/>
    </location>
</feature>
<organism evidence="2 3">
    <name type="scientific">Plasmodium malariae</name>
    <dbReference type="NCBI Taxonomy" id="5858"/>
    <lineage>
        <taxon>Eukaryota</taxon>
        <taxon>Sar</taxon>
        <taxon>Alveolata</taxon>
        <taxon>Apicomplexa</taxon>
        <taxon>Aconoidasida</taxon>
        <taxon>Haemosporida</taxon>
        <taxon>Plasmodiidae</taxon>
        <taxon>Plasmodium</taxon>
        <taxon>Plasmodium (Plasmodium)</taxon>
    </lineage>
</organism>
<dbReference type="Proteomes" id="UP000078597">
    <property type="component" value="Unassembled WGS sequence"/>
</dbReference>